<sequence>MLRLCRLCYSLPTLSVPLGRNIHRFRRVEKKIIPRKSTDISEKVVNVRNFRRSVEQFVVPVTERSLRYLCKPILFTAAFGCSCFLAATVAEYERYQSEKEYLLDRRNWRYEYGRKVGTLRQQVRCYLYAMYGDALWERRGVVVNEYVRLFKQSSN</sequence>
<dbReference type="EMBL" id="LVZM01021412">
    <property type="protein sequence ID" value="OUC41426.1"/>
    <property type="molecule type" value="Genomic_DNA"/>
</dbReference>
<dbReference type="Proteomes" id="UP000243006">
    <property type="component" value="Unassembled WGS sequence"/>
</dbReference>
<gene>
    <name evidence="1" type="ORF">D917_03385</name>
</gene>
<comment type="caution">
    <text evidence="1">The sequence shown here is derived from an EMBL/GenBank/DDBJ whole genome shotgun (WGS) entry which is preliminary data.</text>
</comment>
<protein>
    <submittedName>
        <fullName evidence="1">Uncharacterized protein</fullName>
    </submittedName>
</protein>
<accession>A0A1Y3EC43</accession>
<evidence type="ECO:0000313" key="2">
    <source>
        <dbReference type="Proteomes" id="UP000243006"/>
    </source>
</evidence>
<name>A0A1Y3EC43_9BILA</name>
<evidence type="ECO:0000313" key="1">
    <source>
        <dbReference type="EMBL" id="OUC41426.1"/>
    </source>
</evidence>
<organism evidence="1 2">
    <name type="scientific">Trichinella nativa</name>
    <dbReference type="NCBI Taxonomy" id="6335"/>
    <lineage>
        <taxon>Eukaryota</taxon>
        <taxon>Metazoa</taxon>
        <taxon>Ecdysozoa</taxon>
        <taxon>Nematoda</taxon>
        <taxon>Enoplea</taxon>
        <taxon>Dorylaimia</taxon>
        <taxon>Trichinellida</taxon>
        <taxon>Trichinellidae</taxon>
        <taxon>Trichinella</taxon>
    </lineage>
</organism>
<dbReference type="AlphaFoldDB" id="A0A1Y3EC43"/>
<reference evidence="1 2" key="1">
    <citation type="submission" date="2015-04" db="EMBL/GenBank/DDBJ databases">
        <title>Draft genome of the roundworm Trichinella nativa.</title>
        <authorList>
            <person name="Mitreva M."/>
        </authorList>
    </citation>
    <scope>NUCLEOTIDE SEQUENCE [LARGE SCALE GENOMIC DNA]</scope>
    <source>
        <strain evidence="1 2">ISS45</strain>
    </source>
</reference>
<proteinExistence type="predicted"/>